<feature type="domain" description="PiggyBac transposable element-derived protein" evidence="1">
    <location>
        <begin position="1"/>
        <end position="76"/>
    </location>
</feature>
<keyword evidence="3" id="KW-1185">Reference proteome</keyword>
<evidence type="ECO:0000313" key="3">
    <source>
        <dbReference type="Proteomes" id="UP000792457"/>
    </source>
</evidence>
<evidence type="ECO:0000313" key="2">
    <source>
        <dbReference type="EMBL" id="KAG8238843.1"/>
    </source>
</evidence>
<dbReference type="EMBL" id="KZ309449">
    <property type="protein sequence ID" value="KAG8238843.1"/>
    <property type="molecule type" value="Genomic_DNA"/>
</dbReference>
<evidence type="ECO:0000259" key="1">
    <source>
        <dbReference type="Pfam" id="PF13843"/>
    </source>
</evidence>
<name>A0A8K0KVB9_LADFU</name>
<dbReference type="AlphaFoldDB" id="A0A8K0KVB9"/>
<accession>A0A8K0KVB9</accession>
<comment type="caution">
    <text evidence="2">The sequence shown here is derived from an EMBL/GenBank/DDBJ whole genome shotgun (WGS) entry which is preliminary data.</text>
</comment>
<sequence length="175" mass="19476">MEPFFGSGRGVTTDNYFTSVSTAESLLKKKITMKGTLRVKNLDVPAMMETAEGRELLSSKFIFSDNIAVVSYVPKKNETVRISIPFGLGKELTQPNILRRARNTIGLQLPVLRAIGATGAFVVGKTAEKSIPTTSGQQQSRKRGRCYYCPRKNDWKVNSICCECIRFVCEKQNAE</sequence>
<proteinExistence type="predicted"/>
<reference evidence="2" key="2">
    <citation type="submission" date="2017-10" db="EMBL/GenBank/DDBJ databases">
        <title>Ladona fulva Genome sequencing and assembly.</title>
        <authorList>
            <person name="Murali S."/>
            <person name="Richards S."/>
            <person name="Bandaranaike D."/>
            <person name="Bellair M."/>
            <person name="Blankenburg K."/>
            <person name="Chao H."/>
            <person name="Dinh H."/>
            <person name="Doddapaneni H."/>
            <person name="Dugan-Rocha S."/>
            <person name="Elkadiri S."/>
            <person name="Gnanaolivu R."/>
            <person name="Hernandez B."/>
            <person name="Skinner E."/>
            <person name="Javaid M."/>
            <person name="Lee S."/>
            <person name="Li M."/>
            <person name="Ming W."/>
            <person name="Munidasa M."/>
            <person name="Muniz J."/>
            <person name="Nguyen L."/>
            <person name="Hughes D."/>
            <person name="Osuji N."/>
            <person name="Pu L.-L."/>
            <person name="Puazo M."/>
            <person name="Qu C."/>
            <person name="Quiroz J."/>
            <person name="Raj R."/>
            <person name="Weissenberger G."/>
            <person name="Xin Y."/>
            <person name="Zou X."/>
            <person name="Han Y."/>
            <person name="Worley K."/>
            <person name="Muzny D."/>
            <person name="Gibbs R."/>
        </authorList>
    </citation>
    <scope>NUCLEOTIDE SEQUENCE</scope>
    <source>
        <strain evidence="2">Sampled in the wild</strain>
    </source>
</reference>
<protein>
    <recommendedName>
        <fullName evidence="1">PiggyBac transposable element-derived protein domain-containing protein</fullName>
    </recommendedName>
</protein>
<dbReference type="Pfam" id="PF13843">
    <property type="entry name" value="DDE_Tnp_1_7"/>
    <property type="match status" value="1"/>
</dbReference>
<dbReference type="Proteomes" id="UP000792457">
    <property type="component" value="Unassembled WGS sequence"/>
</dbReference>
<reference evidence="2" key="1">
    <citation type="submission" date="2013-04" db="EMBL/GenBank/DDBJ databases">
        <authorList>
            <person name="Qu J."/>
            <person name="Murali S.C."/>
            <person name="Bandaranaike D."/>
            <person name="Bellair M."/>
            <person name="Blankenburg K."/>
            <person name="Chao H."/>
            <person name="Dinh H."/>
            <person name="Doddapaneni H."/>
            <person name="Downs B."/>
            <person name="Dugan-Rocha S."/>
            <person name="Elkadiri S."/>
            <person name="Gnanaolivu R.D."/>
            <person name="Hernandez B."/>
            <person name="Javaid M."/>
            <person name="Jayaseelan J.C."/>
            <person name="Lee S."/>
            <person name="Li M."/>
            <person name="Ming W."/>
            <person name="Munidasa M."/>
            <person name="Muniz J."/>
            <person name="Nguyen L."/>
            <person name="Ongeri F."/>
            <person name="Osuji N."/>
            <person name="Pu L.-L."/>
            <person name="Puazo M."/>
            <person name="Qu C."/>
            <person name="Quiroz J."/>
            <person name="Raj R."/>
            <person name="Weissenberger G."/>
            <person name="Xin Y."/>
            <person name="Zou X."/>
            <person name="Han Y."/>
            <person name="Richards S."/>
            <person name="Worley K."/>
            <person name="Muzny D."/>
            <person name="Gibbs R."/>
        </authorList>
    </citation>
    <scope>NUCLEOTIDE SEQUENCE</scope>
    <source>
        <strain evidence="2">Sampled in the wild</strain>
    </source>
</reference>
<dbReference type="InterPro" id="IPR029526">
    <property type="entry name" value="PGBD"/>
</dbReference>
<organism evidence="2 3">
    <name type="scientific">Ladona fulva</name>
    <name type="common">Scarce chaser dragonfly</name>
    <name type="synonym">Libellula fulva</name>
    <dbReference type="NCBI Taxonomy" id="123851"/>
    <lineage>
        <taxon>Eukaryota</taxon>
        <taxon>Metazoa</taxon>
        <taxon>Ecdysozoa</taxon>
        <taxon>Arthropoda</taxon>
        <taxon>Hexapoda</taxon>
        <taxon>Insecta</taxon>
        <taxon>Pterygota</taxon>
        <taxon>Palaeoptera</taxon>
        <taxon>Odonata</taxon>
        <taxon>Epiprocta</taxon>
        <taxon>Anisoptera</taxon>
        <taxon>Libelluloidea</taxon>
        <taxon>Libellulidae</taxon>
        <taxon>Ladona</taxon>
    </lineage>
</organism>
<gene>
    <name evidence="2" type="ORF">J437_LFUL018606</name>
</gene>